<dbReference type="EMBL" id="JACXZA010000003">
    <property type="protein sequence ID" value="MBD3919700.1"/>
    <property type="molecule type" value="Genomic_DNA"/>
</dbReference>
<organism evidence="4 5">
    <name type="scientific">Paenibacillus terricola</name>
    <dbReference type="NCBI Taxonomy" id="2763503"/>
    <lineage>
        <taxon>Bacteria</taxon>
        <taxon>Bacillati</taxon>
        <taxon>Bacillota</taxon>
        <taxon>Bacilli</taxon>
        <taxon>Bacillales</taxon>
        <taxon>Paenibacillaceae</taxon>
        <taxon>Paenibacillus</taxon>
    </lineage>
</organism>
<keyword evidence="5" id="KW-1185">Reference proteome</keyword>
<evidence type="ECO:0000313" key="5">
    <source>
        <dbReference type="Proteomes" id="UP000609346"/>
    </source>
</evidence>
<accession>A0ABR8MUQ6</accession>
<dbReference type="PROSITE" id="PS50977">
    <property type="entry name" value="HTH_TETR_2"/>
    <property type="match status" value="1"/>
</dbReference>
<evidence type="ECO:0000259" key="3">
    <source>
        <dbReference type="PROSITE" id="PS50977"/>
    </source>
</evidence>
<dbReference type="RefSeq" id="WP_191203996.1">
    <property type="nucleotide sequence ID" value="NZ_JACXZA010000003.1"/>
</dbReference>
<feature type="DNA-binding region" description="H-T-H motif" evidence="2">
    <location>
        <begin position="32"/>
        <end position="51"/>
    </location>
</feature>
<proteinExistence type="predicted"/>
<evidence type="ECO:0000256" key="1">
    <source>
        <dbReference type="ARBA" id="ARBA00023125"/>
    </source>
</evidence>
<feature type="domain" description="HTH tetR-type" evidence="3">
    <location>
        <begin position="9"/>
        <end position="53"/>
    </location>
</feature>
<comment type="caution">
    <text evidence="4">The sequence shown here is derived from an EMBL/GenBank/DDBJ whole genome shotgun (WGS) entry which is preliminary data.</text>
</comment>
<reference evidence="4 5" key="1">
    <citation type="submission" date="2020-09" db="EMBL/GenBank/DDBJ databases">
        <title>Paenibacillus sp. strain PR3 16S rRNA gene Genome sequencing and assembly.</title>
        <authorList>
            <person name="Kim J."/>
        </authorList>
    </citation>
    <scope>NUCLEOTIDE SEQUENCE [LARGE SCALE GENOMIC DNA]</scope>
    <source>
        <strain evidence="4 5">PR3</strain>
    </source>
</reference>
<dbReference type="Proteomes" id="UP000609346">
    <property type="component" value="Unassembled WGS sequence"/>
</dbReference>
<dbReference type="Gene3D" id="1.10.357.10">
    <property type="entry name" value="Tetracycline Repressor, domain 2"/>
    <property type="match status" value="1"/>
</dbReference>
<keyword evidence="1 2" id="KW-0238">DNA-binding</keyword>
<evidence type="ECO:0000256" key="2">
    <source>
        <dbReference type="PROSITE-ProRule" id="PRU00335"/>
    </source>
</evidence>
<sequence>MTITDRYELSTRWLINEAFTSLLAAMPFEKISVHSIVHKAGISRSTFYLHYQE</sequence>
<evidence type="ECO:0000313" key="4">
    <source>
        <dbReference type="EMBL" id="MBD3919700.1"/>
    </source>
</evidence>
<dbReference type="InterPro" id="IPR001647">
    <property type="entry name" value="HTH_TetR"/>
</dbReference>
<dbReference type="InterPro" id="IPR009057">
    <property type="entry name" value="Homeodomain-like_sf"/>
</dbReference>
<dbReference type="SUPFAM" id="SSF46689">
    <property type="entry name" value="Homeodomain-like"/>
    <property type="match status" value="1"/>
</dbReference>
<gene>
    <name evidence="4" type="ORF">H8B09_13125</name>
</gene>
<name>A0ABR8MUQ6_9BACL</name>
<protein>
    <recommendedName>
        <fullName evidence="3">HTH tetR-type domain-containing protein</fullName>
    </recommendedName>
</protein>